<comment type="caution">
    <text evidence="2">The sequence shown here is derived from an EMBL/GenBank/DDBJ whole genome shotgun (WGS) entry which is preliminary data.</text>
</comment>
<organism evidence="2 3">
    <name type="scientific">Lithohypha guttulata</name>
    <dbReference type="NCBI Taxonomy" id="1690604"/>
    <lineage>
        <taxon>Eukaryota</taxon>
        <taxon>Fungi</taxon>
        <taxon>Dikarya</taxon>
        <taxon>Ascomycota</taxon>
        <taxon>Pezizomycotina</taxon>
        <taxon>Eurotiomycetes</taxon>
        <taxon>Chaetothyriomycetidae</taxon>
        <taxon>Chaetothyriales</taxon>
        <taxon>Trichomeriaceae</taxon>
        <taxon>Lithohypha</taxon>
    </lineage>
</organism>
<evidence type="ECO:0000313" key="2">
    <source>
        <dbReference type="EMBL" id="KAK5081121.1"/>
    </source>
</evidence>
<keyword evidence="3" id="KW-1185">Reference proteome</keyword>
<protein>
    <submittedName>
        <fullName evidence="2">Uncharacterized protein</fullName>
    </submittedName>
</protein>
<dbReference type="Proteomes" id="UP001345013">
    <property type="component" value="Unassembled WGS sequence"/>
</dbReference>
<name>A0ABR0K0K1_9EURO</name>
<dbReference type="EMBL" id="JAVRRG010000140">
    <property type="protein sequence ID" value="KAK5081121.1"/>
    <property type="molecule type" value="Genomic_DNA"/>
</dbReference>
<gene>
    <name evidence="2" type="ORF">LTR24_008286</name>
</gene>
<proteinExistence type="predicted"/>
<accession>A0ABR0K0K1</accession>
<feature type="region of interest" description="Disordered" evidence="1">
    <location>
        <begin position="174"/>
        <end position="206"/>
    </location>
</feature>
<reference evidence="2 3" key="1">
    <citation type="submission" date="2023-08" db="EMBL/GenBank/DDBJ databases">
        <title>Black Yeasts Isolated from many extreme environments.</title>
        <authorList>
            <person name="Coleine C."/>
            <person name="Stajich J.E."/>
            <person name="Selbmann L."/>
        </authorList>
    </citation>
    <scope>NUCLEOTIDE SEQUENCE [LARGE SCALE GENOMIC DNA]</scope>
    <source>
        <strain evidence="2 3">CCFEE 5885</strain>
    </source>
</reference>
<evidence type="ECO:0000256" key="1">
    <source>
        <dbReference type="SAM" id="MobiDB-lite"/>
    </source>
</evidence>
<sequence>MSSSDLTTLPTPTHLTLLFKHHKSTTVLSIHPTQTLHSAKTTLLHVLASRNLTTLPGSATPLPSDPSALELGILADRRDPTKGFVYAEDRASIAQTVSSSKKKTGAKSNQGPIETFADLELRDGAWVAYRLRTRVEVDADADAVGDEAPEDMDVDVDVDVSGSLNQQWDVVVPSYDEEEQEAADGSADMGDDMDIPIPKPRNAVAR</sequence>
<evidence type="ECO:0000313" key="3">
    <source>
        <dbReference type="Proteomes" id="UP001345013"/>
    </source>
</evidence>